<dbReference type="OrthoDB" id="9798208at2"/>
<name>A0A1G6RBD2_9BACT</name>
<organism evidence="1 2">
    <name type="scientific">Williamwhitmania taraxaci</name>
    <dbReference type="NCBI Taxonomy" id="1640674"/>
    <lineage>
        <taxon>Bacteria</taxon>
        <taxon>Pseudomonadati</taxon>
        <taxon>Bacteroidota</taxon>
        <taxon>Bacteroidia</taxon>
        <taxon>Bacteroidales</taxon>
        <taxon>Williamwhitmaniaceae</taxon>
        <taxon>Williamwhitmania</taxon>
    </lineage>
</organism>
<dbReference type="NCBIfam" id="TIGR00099">
    <property type="entry name" value="Cof-subfamily"/>
    <property type="match status" value="1"/>
</dbReference>
<evidence type="ECO:0000313" key="2">
    <source>
        <dbReference type="Proteomes" id="UP000199452"/>
    </source>
</evidence>
<dbReference type="GO" id="GO:0016791">
    <property type="term" value="F:phosphatase activity"/>
    <property type="evidence" value="ECO:0007669"/>
    <property type="project" value="TreeGrafter"/>
</dbReference>
<dbReference type="Proteomes" id="UP000199452">
    <property type="component" value="Unassembled WGS sequence"/>
</dbReference>
<dbReference type="SFLD" id="SFLDG01140">
    <property type="entry name" value="C2.B:_Phosphomannomutase_and_P"/>
    <property type="match status" value="1"/>
</dbReference>
<reference evidence="1 2" key="1">
    <citation type="submission" date="2016-09" db="EMBL/GenBank/DDBJ databases">
        <authorList>
            <person name="Capua I."/>
            <person name="De Benedictis P."/>
            <person name="Joannis T."/>
            <person name="Lombin L.H."/>
            <person name="Cattoli G."/>
        </authorList>
    </citation>
    <scope>NUCLEOTIDE SEQUENCE [LARGE SCALE GENOMIC DNA]</scope>
    <source>
        <strain evidence="1 2">A7P-90m</strain>
    </source>
</reference>
<dbReference type="SUPFAM" id="SSF56784">
    <property type="entry name" value="HAD-like"/>
    <property type="match status" value="1"/>
</dbReference>
<dbReference type="InterPro" id="IPR000150">
    <property type="entry name" value="Cof"/>
</dbReference>
<dbReference type="InterPro" id="IPR006379">
    <property type="entry name" value="HAD-SF_hydro_IIB"/>
</dbReference>
<dbReference type="GO" id="GO:0005829">
    <property type="term" value="C:cytosol"/>
    <property type="evidence" value="ECO:0007669"/>
    <property type="project" value="TreeGrafter"/>
</dbReference>
<dbReference type="STRING" id="1640674.SAMN05216323_10727"/>
<evidence type="ECO:0000313" key="1">
    <source>
        <dbReference type="EMBL" id="SDD01838.1"/>
    </source>
</evidence>
<dbReference type="EMBL" id="FMYP01000072">
    <property type="protein sequence ID" value="SDD01838.1"/>
    <property type="molecule type" value="Genomic_DNA"/>
</dbReference>
<dbReference type="InterPro" id="IPR023214">
    <property type="entry name" value="HAD_sf"/>
</dbReference>
<accession>A0A1G6RBD2</accession>
<dbReference type="Gene3D" id="3.40.50.1000">
    <property type="entry name" value="HAD superfamily/HAD-like"/>
    <property type="match status" value="1"/>
</dbReference>
<keyword evidence="2" id="KW-1185">Reference proteome</keyword>
<dbReference type="Gene3D" id="3.30.1240.10">
    <property type="match status" value="1"/>
</dbReference>
<dbReference type="InterPro" id="IPR036412">
    <property type="entry name" value="HAD-like_sf"/>
</dbReference>
<dbReference type="PROSITE" id="PS01228">
    <property type="entry name" value="COF_1"/>
    <property type="match status" value="1"/>
</dbReference>
<dbReference type="NCBIfam" id="TIGR01484">
    <property type="entry name" value="HAD-SF-IIB"/>
    <property type="match status" value="1"/>
</dbReference>
<dbReference type="SFLD" id="SFLDS00003">
    <property type="entry name" value="Haloacid_Dehalogenase"/>
    <property type="match status" value="1"/>
</dbReference>
<gene>
    <name evidence="1" type="ORF">SAMN05216323_10727</name>
</gene>
<dbReference type="AlphaFoldDB" id="A0A1G6RBD2"/>
<sequence>MNPIINYRIIFSDIDGTILNEQKDISEQTIAVAHQLFEQKNIPTVLISARMPAAIKHLSEKLCPSAPLIAYNGALIIQHTNGENIILHSKTFPSEVARYAIEQSLTEGFHVGLYYQDRWIVNGNDSWTQHEIYSTKIHPEIIDGNTMLSLIDSEVPNLQKLMVMAPSVTIDKFAKLITEKFSDVATVYRSADTYLEVTPSGCDKRQGVETLLANLAIEPFQAIAFGDNYNDLEMIKFVGMGVAVENARETVKAAANMMTGQGTKDGVAKALKHIFEL</sequence>
<dbReference type="GO" id="GO:0000287">
    <property type="term" value="F:magnesium ion binding"/>
    <property type="evidence" value="ECO:0007669"/>
    <property type="project" value="TreeGrafter"/>
</dbReference>
<evidence type="ECO:0008006" key="3">
    <source>
        <dbReference type="Google" id="ProtNLM"/>
    </source>
</evidence>
<dbReference type="PANTHER" id="PTHR10000">
    <property type="entry name" value="PHOSPHOSERINE PHOSPHATASE"/>
    <property type="match status" value="1"/>
</dbReference>
<dbReference type="PANTHER" id="PTHR10000:SF8">
    <property type="entry name" value="HAD SUPERFAMILY HYDROLASE-LIKE, TYPE 3"/>
    <property type="match status" value="1"/>
</dbReference>
<dbReference type="RefSeq" id="WP_092440384.1">
    <property type="nucleotide sequence ID" value="NZ_FMYP01000072.1"/>
</dbReference>
<proteinExistence type="predicted"/>
<protein>
    <recommendedName>
        <fullName evidence="3">Cof subfamily of IIB subfamily of haloacid dehalogenase superfamily/HAD-superfamily hydrolase, subfamily IIB</fullName>
    </recommendedName>
</protein>
<dbReference type="CDD" id="cd07516">
    <property type="entry name" value="HAD_Pase"/>
    <property type="match status" value="1"/>
</dbReference>
<dbReference type="Pfam" id="PF08282">
    <property type="entry name" value="Hydrolase_3"/>
    <property type="match status" value="1"/>
</dbReference>